<dbReference type="GO" id="GO:0008270">
    <property type="term" value="F:zinc ion binding"/>
    <property type="evidence" value="ECO:0007669"/>
    <property type="project" value="UniProtKB-KW"/>
</dbReference>
<dbReference type="GO" id="GO:0019013">
    <property type="term" value="C:viral nucleocapsid"/>
    <property type="evidence" value="ECO:0007669"/>
    <property type="project" value="UniProtKB-KW"/>
</dbReference>
<evidence type="ECO:0000256" key="22">
    <source>
        <dbReference type="ARBA" id="ARBA00022771"/>
    </source>
</evidence>
<keyword evidence="36 47" id="KW-0472">Membrane</keyword>
<comment type="function">
    <text evidence="3">Catalyzes viral DNA integration into the host chromosome, by performing a series of DNA cutting and joining reactions. This enzyme activity takes place after virion entry into a cell and reverse transcription of the RNA genome in dsDNA. The first step in the integration process is 3' processing. This step requires a complex comprising the viral genome, matrix protein and integrase. This complex is called the pre-integration complex (PIC). The integrase protein removes 2 nucleotides from each 3' end of the viral DNA, leaving recessed CA OH's at the 3' ends. In the second step that requires cell division, the PIC enters cell nucleus. In the third step, termed strand transfer, the integrase protein joins the previously processed 3' ends to the 5' ends of strands of target cellular DNA at the site of integration. The last step is viral DNA integration into host chromosome.</text>
</comment>
<dbReference type="InterPro" id="IPR036875">
    <property type="entry name" value="Znf_CCHC_sf"/>
</dbReference>
<dbReference type="PANTHER" id="PTHR33166">
    <property type="entry name" value="GAG_P30 DOMAIN-CONTAINING PROTEIN"/>
    <property type="match status" value="1"/>
</dbReference>
<dbReference type="SUPFAM" id="SSF58069">
    <property type="entry name" value="Virus ectodomain"/>
    <property type="match status" value="1"/>
</dbReference>
<evidence type="ECO:0000256" key="20">
    <source>
        <dbReference type="ARBA" id="ARBA00022750"/>
    </source>
</evidence>
<evidence type="ECO:0000256" key="29">
    <source>
        <dbReference type="ARBA" id="ARBA00022879"/>
    </source>
</evidence>
<evidence type="ECO:0000259" key="50">
    <source>
        <dbReference type="PROSITE" id="PS50878"/>
    </source>
</evidence>
<dbReference type="Gene3D" id="1.10.287.210">
    <property type="match status" value="1"/>
</dbReference>
<dbReference type="GO" id="GO:0003723">
    <property type="term" value="F:RNA binding"/>
    <property type="evidence" value="ECO:0007669"/>
    <property type="project" value="UniProtKB-KW"/>
</dbReference>
<dbReference type="GO" id="GO:0019031">
    <property type="term" value="C:viral envelope"/>
    <property type="evidence" value="ECO:0007669"/>
    <property type="project" value="UniProtKB-KW"/>
</dbReference>
<dbReference type="Gene3D" id="1.10.340.70">
    <property type="match status" value="1"/>
</dbReference>
<dbReference type="PROSITE" id="PS50158">
    <property type="entry name" value="ZF_CCHC"/>
    <property type="match status" value="1"/>
</dbReference>
<organism evidence="53">
    <name type="scientific">Porcine endogenous retrovirus</name>
    <dbReference type="NCBI Taxonomy" id="61673"/>
    <lineage>
        <taxon>Viruses</taxon>
        <taxon>Riboviria</taxon>
        <taxon>Pararnavirae</taxon>
        <taxon>Artverviricota</taxon>
        <taxon>Revtraviricetes</taxon>
        <taxon>Ortervirales</taxon>
        <taxon>Retroviridae</taxon>
        <taxon>Orthoretrovirinae</taxon>
        <taxon>Gammaretrovirus</taxon>
        <taxon>Gammaretrovirus porConc</taxon>
        <taxon>Porcine type-C oncovirus</taxon>
    </lineage>
</organism>
<evidence type="ECO:0000256" key="37">
    <source>
        <dbReference type="ARBA" id="ARBA00023172"/>
    </source>
</evidence>
<keyword evidence="31" id="KW-0229">DNA integration</keyword>
<dbReference type="Pfam" id="PF00665">
    <property type="entry name" value="rve"/>
    <property type="match status" value="1"/>
</dbReference>
<evidence type="ECO:0000256" key="30">
    <source>
        <dbReference type="ARBA" id="ARBA00022884"/>
    </source>
</evidence>
<feature type="region of interest" description="Disordered" evidence="46">
    <location>
        <begin position="507"/>
        <end position="536"/>
    </location>
</feature>
<evidence type="ECO:0000256" key="7">
    <source>
        <dbReference type="ARBA" id="ARBA00022506"/>
    </source>
</evidence>
<evidence type="ECO:0000256" key="33">
    <source>
        <dbReference type="ARBA" id="ARBA00022932"/>
    </source>
</evidence>
<feature type="domain" description="CCHC-type" evidence="48">
    <location>
        <begin position="493"/>
        <end position="508"/>
    </location>
</feature>
<feature type="domain" description="Peptidase A2" evidence="49">
    <location>
        <begin position="546"/>
        <end position="616"/>
    </location>
</feature>
<dbReference type="GO" id="GO:0003677">
    <property type="term" value="F:DNA binding"/>
    <property type="evidence" value="ECO:0007669"/>
    <property type="project" value="UniProtKB-KW"/>
</dbReference>
<dbReference type="Pfam" id="PF00077">
    <property type="entry name" value="RVP"/>
    <property type="match status" value="1"/>
</dbReference>
<evidence type="ECO:0000256" key="3">
    <source>
        <dbReference type="ARBA" id="ARBA00002884"/>
    </source>
</evidence>
<evidence type="ECO:0000256" key="9">
    <source>
        <dbReference type="ARBA" id="ARBA00022521"/>
    </source>
</evidence>
<evidence type="ECO:0000256" key="41">
    <source>
        <dbReference type="ARBA" id="ARBA00023288"/>
    </source>
</evidence>
<dbReference type="SUPFAM" id="SSF53098">
    <property type="entry name" value="Ribonuclease H-like"/>
    <property type="match status" value="2"/>
</dbReference>
<dbReference type="GO" id="GO:0004190">
    <property type="term" value="F:aspartic-type endopeptidase activity"/>
    <property type="evidence" value="ECO:0007669"/>
    <property type="project" value="UniProtKB-KW"/>
</dbReference>
<protein>
    <recommendedName>
        <fullName evidence="6">Gag-Pol polyprotein</fullName>
    </recommendedName>
</protein>
<keyword evidence="29" id="KW-0261">Viral envelope protein</keyword>
<evidence type="ECO:0000256" key="10">
    <source>
        <dbReference type="ARBA" id="ARBA00022553"/>
    </source>
</evidence>
<evidence type="ECO:0000256" key="6">
    <source>
        <dbReference type="ARBA" id="ARBA00018735"/>
    </source>
</evidence>
<dbReference type="Gene3D" id="3.10.20.370">
    <property type="match status" value="1"/>
</dbReference>
<dbReference type="GO" id="GO:0044826">
    <property type="term" value="P:viral genome integration into host DNA"/>
    <property type="evidence" value="ECO:0007669"/>
    <property type="project" value="UniProtKB-KW"/>
</dbReference>
<dbReference type="GO" id="GO:0003887">
    <property type="term" value="F:DNA-directed DNA polymerase activity"/>
    <property type="evidence" value="ECO:0007669"/>
    <property type="project" value="UniProtKB-KW"/>
</dbReference>
<dbReference type="Pfam" id="PF09337">
    <property type="entry name" value="zf-H2C2"/>
    <property type="match status" value="1"/>
</dbReference>
<keyword evidence="22 44" id="KW-0863">Zinc-finger</keyword>
<dbReference type="InterPro" id="IPR040643">
    <property type="entry name" value="MLVIN_C"/>
</dbReference>
<dbReference type="InterPro" id="IPR000840">
    <property type="entry name" value="G_retro_matrix"/>
</dbReference>
<dbReference type="Pfam" id="PF00098">
    <property type="entry name" value="zf-CCHC"/>
    <property type="match status" value="1"/>
</dbReference>
<dbReference type="GO" id="GO:0015074">
    <property type="term" value="P:DNA integration"/>
    <property type="evidence" value="ECO:0007669"/>
    <property type="project" value="UniProtKB-KW"/>
</dbReference>
<keyword evidence="43" id="KW-0468">Viral matrix protein</keyword>
<dbReference type="Pfam" id="PF00075">
    <property type="entry name" value="RNase_H"/>
    <property type="match status" value="1"/>
</dbReference>
<evidence type="ECO:0000256" key="24">
    <source>
        <dbReference type="ARBA" id="ARBA00022804"/>
    </source>
</evidence>
<dbReference type="InterPro" id="IPR001878">
    <property type="entry name" value="Znf_CCHC"/>
</dbReference>
<dbReference type="Gene3D" id="3.90.310.10">
    <property type="entry name" value="ENV polyprotein, receptor-binding domain"/>
    <property type="match status" value="1"/>
</dbReference>
<evidence type="ECO:0000256" key="16">
    <source>
        <dbReference type="ARBA" id="ARBA00022695"/>
    </source>
</evidence>
<feature type="compositionally biased region" description="Basic and acidic residues" evidence="46">
    <location>
        <begin position="460"/>
        <end position="471"/>
    </location>
</feature>
<feature type="domain" description="RNase H type-1" evidence="51">
    <location>
        <begin position="1157"/>
        <end position="1303"/>
    </location>
</feature>
<keyword evidence="41" id="KW-0449">Lipoprotein</keyword>
<dbReference type="InterPro" id="IPR003036">
    <property type="entry name" value="Gag_P30"/>
</dbReference>
<dbReference type="InterPro" id="IPR021109">
    <property type="entry name" value="Peptidase_aspartic_dom_sf"/>
</dbReference>
<dbReference type="Gene3D" id="2.30.30.850">
    <property type="match status" value="1"/>
</dbReference>
<evidence type="ECO:0000256" key="25">
    <source>
        <dbReference type="ARBA" id="ARBA00022833"/>
    </source>
</evidence>
<evidence type="ECO:0000256" key="15">
    <source>
        <dbReference type="ARBA" id="ARBA00022679"/>
    </source>
</evidence>
<dbReference type="InterPro" id="IPR010999">
    <property type="entry name" value="Retrovr_matrix"/>
</dbReference>
<dbReference type="InterPro" id="IPR012337">
    <property type="entry name" value="RNaseH-like_sf"/>
</dbReference>
<keyword evidence="38" id="KW-0325">Glycoprotein</keyword>
<evidence type="ECO:0000256" key="2">
    <source>
        <dbReference type="ARBA" id="ARBA00002845"/>
    </source>
</evidence>
<evidence type="ECO:0000256" key="46">
    <source>
        <dbReference type="SAM" id="MobiDB-lite"/>
    </source>
</evidence>
<dbReference type="MEROPS" id="A02.020"/>
<dbReference type="CDD" id="cd06095">
    <property type="entry name" value="RP_RTVL_H_like"/>
    <property type="match status" value="1"/>
</dbReference>
<comment type="function">
    <text evidence="2">Forms the spherical core of the virion that encapsulates the genomic RNA-nucleocapsid complex.</text>
</comment>
<dbReference type="Gene3D" id="1.10.375.10">
    <property type="entry name" value="Human Immunodeficiency Virus Type 1 Capsid Protein"/>
    <property type="match status" value="1"/>
</dbReference>
<evidence type="ECO:0000256" key="27">
    <source>
        <dbReference type="ARBA" id="ARBA00022844"/>
    </source>
</evidence>
<dbReference type="EMBL" id="AJ133817">
    <property type="protein sequence ID" value="CAB65340.1"/>
    <property type="molecule type" value="Genomic_DNA"/>
</dbReference>
<keyword evidence="20" id="KW-0064">Aspartyl protease</keyword>
<dbReference type="CDD" id="cd03715">
    <property type="entry name" value="RT_ZFREV_like"/>
    <property type="match status" value="1"/>
</dbReference>
<evidence type="ECO:0000256" key="1">
    <source>
        <dbReference type="ARBA" id="ARBA00001946"/>
    </source>
</evidence>
<keyword evidence="33" id="KW-0239">DNA-directed DNA polymerase</keyword>
<dbReference type="InterPro" id="IPR001584">
    <property type="entry name" value="Integrase_cat-core"/>
</dbReference>
<keyword evidence="47" id="KW-1133">Transmembrane helix</keyword>
<dbReference type="GO" id="GO:0020002">
    <property type="term" value="C:host cell plasma membrane"/>
    <property type="evidence" value="ECO:0007669"/>
    <property type="project" value="UniProtKB-SubCell"/>
</dbReference>
<dbReference type="SMART" id="SM00343">
    <property type="entry name" value="ZnF_C2HC"/>
    <property type="match status" value="1"/>
</dbReference>
<feature type="coiled-coil region" evidence="45">
    <location>
        <begin position="2221"/>
        <end position="2248"/>
    </location>
</feature>
<dbReference type="CDD" id="cd09851">
    <property type="entry name" value="HTLV-1-like_HR1-HR2"/>
    <property type="match status" value="1"/>
</dbReference>
<accession>Q9Q1X4</accession>
<evidence type="ECO:0000256" key="40">
    <source>
        <dbReference type="ARBA" id="ARBA00023268"/>
    </source>
</evidence>
<evidence type="ECO:0000256" key="17">
    <source>
        <dbReference type="ARBA" id="ARBA00022707"/>
    </source>
</evidence>
<dbReference type="GO" id="GO:0019062">
    <property type="term" value="P:virion attachment to host cell"/>
    <property type="evidence" value="ECO:0007669"/>
    <property type="project" value="UniProtKB-KW"/>
</dbReference>
<feature type="compositionally biased region" description="Basic and acidic residues" evidence="46">
    <location>
        <begin position="518"/>
        <end position="529"/>
    </location>
</feature>
<dbReference type="Gene3D" id="2.40.70.10">
    <property type="entry name" value="Acid Proteases"/>
    <property type="match status" value="1"/>
</dbReference>
<evidence type="ECO:0000259" key="51">
    <source>
        <dbReference type="PROSITE" id="PS50879"/>
    </source>
</evidence>
<dbReference type="GO" id="GO:0075713">
    <property type="term" value="P:establishment of integrated proviral latency"/>
    <property type="evidence" value="ECO:0007669"/>
    <property type="project" value="UniProtKB-KW"/>
</dbReference>
<dbReference type="InterPro" id="IPR008981">
    <property type="entry name" value="FMuLV_rcpt-bd"/>
</dbReference>
<evidence type="ECO:0000313" key="53">
    <source>
        <dbReference type="EMBL" id="CAB65340.1"/>
    </source>
</evidence>
<dbReference type="Gene3D" id="1.10.150.180">
    <property type="entry name" value="Gamma-retroviral matrix domain"/>
    <property type="match status" value="1"/>
</dbReference>
<dbReference type="InterPro" id="IPR001995">
    <property type="entry name" value="Peptidase_A2_cat"/>
</dbReference>
<feature type="region of interest" description="Disordered" evidence="46">
    <location>
        <begin position="132"/>
        <end position="185"/>
    </location>
</feature>
<dbReference type="InterPro" id="IPR002156">
    <property type="entry name" value="RNaseH_domain"/>
</dbReference>
<dbReference type="InterPro" id="IPR008919">
    <property type="entry name" value="Retrov_capsid_N"/>
</dbReference>
<evidence type="ECO:0000256" key="26">
    <source>
        <dbReference type="ARBA" id="ARBA00022842"/>
    </source>
</evidence>
<keyword evidence="25" id="KW-0862">Zinc</keyword>
<keyword evidence="40" id="KW-0511">Multifunctional enzyme</keyword>
<evidence type="ECO:0000256" key="11">
    <source>
        <dbReference type="ARBA" id="ARBA00022561"/>
    </source>
</evidence>
<evidence type="ECO:0000256" key="18">
    <source>
        <dbReference type="ARBA" id="ARBA00022722"/>
    </source>
</evidence>
<dbReference type="PROSITE" id="PS00141">
    <property type="entry name" value="ASP_PROTEASE"/>
    <property type="match status" value="1"/>
</dbReference>
<evidence type="ECO:0000256" key="42">
    <source>
        <dbReference type="ARBA" id="ARBA00023296"/>
    </source>
</evidence>
<keyword evidence="8" id="KW-1032">Host cell membrane</keyword>
<reference evidence="53" key="1">
    <citation type="submission" date="1999-05" db="EMBL/GenBank/DDBJ databases">
        <title>Molecular Characterization of Human-tropic and Replication-competent Porcine Endogenous Retroviruses.</title>
        <authorList>
            <person name="Czauderna F."/>
            <person name="Fischer N."/>
            <person name="Boller K."/>
            <person name="Krach U."/>
            <person name="Kurth R."/>
            <person name="Toenjes R.R."/>
        </authorList>
    </citation>
    <scope>NUCLEOTIDE SEQUENCE</scope>
    <source>
        <strain evidence="53">Type C</strain>
    </source>
</reference>
<dbReference type="GO" id="GO:0019064">
    <property type="term" value="P:fusion of virus membrane with host plasma membrane"/>
    <property type="evidence" value="ECO:0007669"/>
    <property type="project" value="UniProtKB-KW"/>
</dbReference>
<evidence type="ECO:0000256" key="5">
    <source>
        <dbReference type="ARBA" id="ARBA00004425"/>
    </source>
</evidence>
<evidence type="ECO:0000256" key="8">
    <source>
        <dbReference type="ARBA" id="ARBA00022511"/>
    </source>
</evidence>
<keyword evidence="37" id="KW-0233">DNA recombination</keyword>
<dbReference type="CDD" id="cd09273">
    <property type="entry name" value="RNase_HI_RT_Bel"/>
    <property type="match status" value="1"/>
</dbReference>
<dbReference type="GO" id="GO:0006508">
    <property type="term" value="P:proteolysis"/>
    <property type="evidence" value="ECO:0007669"/>
    <property type="project" value="UniProtKB-KW"/>
</dbReference>
<evidence type="ECO:0000256" key="38">
    <source>
        <dbReference type="ARBA" id="ARBA00023180"/>
    </source>
</evidence>
<dbReference type="GO" id="GO:0046718">
    <property type="term" value="P:symbiont entry into host cell"/>
    <property type="evidence" value="ECO:0007669"/>
    <property type="project" value="UniProtKB-KW"/>
</dbReference>
<keyword evidence="32" id="KW-0695">RNA-directed DNA polymerase</keyword>
<dbReference type="SUPFAM" id="SSF57756">
    <property type="entry name" value="Retrovirus zinc finger-like domains"/>
    <property type="match status" value="1"/>
</dbReference>
<evidence type="ECO:0000256" key="34">
    <source>
        <dbReference type="ARBA" id="ARBA00023086"/>
    </source>
</evidence>
<evidence type="ECO:0000256" key="31">
    <source>
        <dbReference type="ARBA" id="ARBA00022908"/>
    </source>
</evidence>
<evidence type="ECO:0000256" key="4">
    <source>
        <dbReference type="ARBA" id="ARBA00004182"/>
    </source>
</evidence>
<keyword evidence="45" id="KW-0175">Coiled coil</keyword>
<dbReference type="InterPro" id="IPR000477">
    <property type="entry name" value="RT_dom"/>
</dbReference>
<feature type="domain" description="Integrase catalytic" evidence="52">
    <location>
        <begin position="1422"/>
        <end position="1580"/>
    </location>
</feature>
<dbReference type="GO" id="GO:0003964">
    <property type="term" value="F:RNA-directed DNA polymerase activity"/>
    <property type="evidence" value="ECO:0007669"/>
    <property type="project" value="UniProtKB-KW"/>
</dbReference>
<dbReference type="InterPro" id="IPR018154">
    <property type="entry name" value="TLV/ENV_coat_polyprotein"/>
</dbReference>
<keyword evidence="30" id="KW-0694">RNA-binding</keyword>
<evidence type="ECO:0000256" key="44">
    <source>
        <dbReference type="PROSITE-ProRule" id="PRU00047"/>
    </source>
</evidence>
<keyword evidence="21" id="KW-0255">Endonuclease</keyword>
<evidence type="ECO:0000259" key="49">
    <source>
        <dbReference type="PROSITE" id="PS50175"/>
    </source>
</evidence>
<dbReference type="SUPFAM" id="SSF47943">
    <property type="entry name" value="Retrovirus capsid protein, N-terminal core domain"/>
    <property type="match status" value="1"/>
</dbReference>
<keyword evidence="47" id="KW-0812">Transmembrane</keyword>
<dbReference type="GO" id="GO:0019068">
    <property type="term" value="P:virion assembly"/>
    <property type="evidence" value="ECO:0007669"/>
    <property type="project" value="InterPro"/>
</dbReference>
<dbReference type="GO" id="GO:0004523">
    <property type="term" value="F:RNA-DNA hybrid ribonuclease activity"/>
    <property type="evidence" value="ECO:0007669"/>
    <property type="project" value="InterPro"/>
</dbReference>
<feature type="compositionally biased region" description="Basic and acidic residues" evidence="46">
    <location>
        <begin position="420"/>
        <end position="449"/>
    </location>
</feature>
<dbReference type="PROSITE" id="PS50175">
    <property type="entry name" value="ASP_PROT_RETROV"/>
    <property type="match status" value="1"/>
</dbReference>
<keyword evidence="26" id="KW-0460">Magnesium</keyword>
<keyword evidence="13" id="KW-1162">Viral penetration into host cytoplasm</keyword>
<evidence type="ECO:0000256" key="13">
    <source>
        <dbReference type="ARBA" id="ARBA00022595"/>
    </source>
</evidence>
<dbReference type="Pfam" id="PF17919">
    <property type="entry name" value="RT_RNaseH_2"/>
    <property type="match status" value="1"/>
</dbReference>
<dbReference type="FunFam" id="3.30.70.270:FF:000020">
    <property type="entry name" value="Transposon Tf2-6 polyprotein-like Protein"/>
    <property type="match status" value="1"/>
</dbReference>
<evidence type="ECO:0000256" key="28">
    <source>
        <dbReference type="ARBA" id="ARBA00022870"/>
    </source>
</evidence>
<evidence type="ECO:0000256" key="23">
    <source>
        <dbReference type="ARBA" id="ARBA00022801"/>
    </source>
</evidence>
<keyword evidence="18" id="KW-0540">Nuclease</keyword>
<evidence type="ECO:0000259" key="48">
    <source>
        <dbReference type="PROSITE" id="PS50158"/>
    </source>
</evidence>
<keyword evidence="17" id="KW-0519">Myristate</keyword>
<dbReference type="Gene3D" id="3.30.70.270">
    <property type="match status" value="2"/>
</dbReference>
<keyword evidence="12" id="KW-0945">Host-virus interaction</keyword>
<dbReference type="PROSITE" id="PS50994">
    <property type="entry name" value="INTEGRASE"/>
    <property type="match status" value="1"/>
</dbReference>
<dbReference type="Pfam" id="PF01140">
    <property type="entry name" value="Gag_MA"/>
    <property type="match status" value="1"/>
</dbReference>
<evidence type="ECO:0000256" key="14">
    <source>
        <dbReference type="ARBA" id="ARBA00022670"/>
    </source>
</evidence>
<dbReference type="SUPFAM" id="SSF49830">
    <property type="entry name" value="ENV polyprotein, receptor-binding domain"/>
    <property type="match status" value="1"/>
</dbReference>
<evidence type="ECO:0000256" key="43">
    <source>
        <dbReference type="ARBA" id="ARBA00023311"/>
    </source>
</evidence>
<dbReference type="InterPro" id="IPR015416">
    <property type="entry name" value="Znf_H2C2_histone_UAS-bd"/>
</dbReference>
<evidence type="ECO:0000256" key="35">
    <source>
        <dbReference type="ARBA" id="ARBA00023125"/>
    </source>
</evidence>
<dbReference type="InterPro" id="IPR043502">
    <property type="entry name" value="DNA/RNA_pol_sf"/>
</dbReference>
<dbReference type="InterPro" id="IPR041577">
    <property type="entry name" value="RT_RNaseH_2"/>
</dbReference>
<dbReference type="InterPro" id="IPR001969">
    <property type="entry name" value="Aspartic_peptidase_AS"/>
</dbReference>
<evidence type="ECO:0000256" key="39">
    <source>
        <dbReference type="ARBA" id="ARBA00023195"/>
    </source>
</evidence>
<dbReference type="InterPro" id="IPR018061">
    <property type="entry name" value="Retropepsins"/>
</dbReference>
<evidence type="ECO:0000256" key="45">
    <source>
        <dbReference type="SAM" id="Coils"/>
    </source>
</evidence>
<dbReference type="SUPFAM" id="SSF50630">
    <property type="entry name" value="Acid proteases"/>
    <property type="match status" value="1"/>
</dbReference>
<keyword evidence="9" id="KW-1169">Fusion of virus membrane with host cell membrane</keyword>
<evidence type="ECO:0000259" key="52">
    <source>
        <dbReference type="PROSITE" id="PS50994"/>
    </source>
</evidence>
<feature type="region of interest" description="Disordered" evidence="46">
    <location>
        <begin position="420"/>
        <end position="489"/>
    </location>
</feature>
<keyword evidence="35" id="KW-0238">DNA-binding</keyword>
<evidence type="ECO:0000256" key="47">
    <source>
        <dbReference type="SAM" id="Phobius"/>
    </source>
</evidence>
<dbReference type="GO" id="GO:0006310">
    <property type="term" value="P:DNA recombination"/>
    <property type="evidence" value="ECO:0007669"/>
    <property type="project" value="UniProtKB-KW"/>
</dbReference>
<keyword evidence="19" id="KW-0479">Metal-binding</keyword>
<keyword evidence="39" id="KW-1179">Viral genome integration</keyword>
<keyword evidence="11" id="KW-0167">Capsid protein</keyword>
<dbReference type="GO" id="GO:0039660">
    <property type="term" value="F:structural constituent of virion"/>
    <property type="evidence" value="ECO:0007669"/>
    <property type="project" value="UniProtKB-KW"/>
</dbReference>
<keyword evidence="23" id="KW-0378">Hydrolase</keyword>
<evidence type="ECO:0000256" key="32">
    <source>
        <dbReference type="ARBA" id="ARBA00022918"/>
    </source>
</evidence>
<comment type="subcellular location">
    <subcellularLocation>
        <location evidence="5">Host cell membrane</location>
        <topology evidence="5">Lipid-anchor</topology>
    </subcellularLocation>
    <subcellularLocation>
        <location evidence="4">Virion membrane</location>
    </subcellularLocation>
</comment>
<dbReference type="PROSITE" id="PS50879">
    <property type="entry name" value="RNASE_H_1"/>
    <property type="match status" value="1"/>
</dbReference>
<dbReference type="SUPFAM" id="SSF47836">
    <property type="entry name" value="Retroviral matrix proteins"/>
    <property type="match status" value="1"/>
</dbReference>
<proteinExistence type="predicted"/>
<feature type="compositionally biased region" description="Polar residues" evidence="46">
    <location>
        <begin position="1992"/>
        <end position="2011"/>
    </location>
</feature>
<dbReference type="SMR" id="Q9Q1X4"/>
<keyword evidence="15" id="KW-0808">Transferase</keyword>
<dbReference type="Pfam" id="PF00429">
    <property type="entry name" value="TLV_coat"/>
    <property type="match status" value="1"/>
</dbReference>
<dbReference type="SUPFAM" id="SSF56672">
    <property type="entry name" value="DNA/RNA polymerases"/>
    <property type="match status" value="1"/>
</dbReference>
<dbReference type="Pfam" id="PF00078">
    <property type="entry name" value="RVT_1"/>
    <property type="match status" value="1"/>
</dbReference>
<keyword evidence="28" id="KW-1043">Host membrane</keyword>
<dbReference type="InterPro" id="IPR050462">
    <property type="entry name" value="Retroviral_Gag-Pol_poly"/>
</dbReference>
<keyword evidence="27" id="KW-0946">Virion</keyword>
<comment type="cofactor">
    <cofactor evidence="1">
        <name>Mg(2+)</name>
        <dbReference type="ChEBI" id="CHEBI:18420"/>
    </cofactor>
</comment>
<feature type="transmembrane region" description="Helical" evidence="47">
    <location>
        <begin position="2322"/>
        <end position="2344"/>
    </location>
</feature>
<keyword evidence="42" id="KW-1160">Virus entry into host cell</keyword>
<dbReference type="InterPro" id="IPR036397">
    <property type="entry name" value="RNaseH_sf"/>
</dbReference>
<keyword evidence="10" id="KW-0597">Phosphoprotein</keyword>
<feature type="region of interest" description="Disordered" evidence="46">
    <location>
        <begin position="1973"/>
        <end position="2011"/>
    </location>
</feature>
<dbReference type="Gene3D" id="3.10.10.10">
    <property type="entry name" value="HIV Type 1 Reverse Transcriptase, subunit A, domain 1"/>
    <property type="match status" value="1"/>
</dbReference>
<feature type="domain" description="Reverse transcriptase" evidence="50">
    <location>
        <begin position="724"/>
        <end position="915"/>
    </location>
</feature>
<feature type="compositionally biased region" description="Pro residues" evidence="46">
    <location>
        <begin position="139"/>
        <end position="153"/>
    </location>
</feature>
<evidence type="ECO:0000256" key="19">
    <source>
        <dbReference type="ARBA" id="ARBA00022723"/>
    </source>
</evidence>
<keyword evidence="14" id="KW-0645">Protease</keyword>
<evidence type="ECO:0000256" key="21">
    <source>
        <dbReference type="ARBA" id="ARBA00022759"/>
    </source>
</evidence>
<keyword evidence="34" id="KW-0543">Viral nucleoprotein</keyword>
<evidence type="ECO:0000256" key="36">
    <source>
        <dbReference type="ARBA" id="ARBA00023136"/>
    </source>
</evidence>
<dbReference type="PROSITE" id="PS50878">
    <property type="entry name" value="RT_POL"/>
    <property type="match status" value="1"/>
</dbReference>
<sequence>MGQTVTTPLSLTLDHWTEVRSRAHNLSVQVKKGPWQTFCASEWPTFDVGWPSEGTFNSEIILAVKAIIFQTGPGSHPDQEPYILTWQDLAEDPPPWVKPWLNKPRKPGPRILALGEKNKHSAEKVEPSPRIYPEIEEPPTWPEPQPVPPPPYPAQGAVRGPSAPPGAPVVEGPAAGTRSRRGATPERTDEIAILPLRTYGPPMPGGQLQPLQYWPFSSADLYNWKTNHPPFSEDPQRLTGLVESLMFSHQPTWDDCQQLLQTLFTTEERERILLEARKNVPGADGRPTQLQNEIDMGFPLTRPGWDYNTAEGRESLKIYRQALVAGLRGASRRPTNLAKVREVMQGPNEPPSVFLERLMEAFRRFTPFDPTSEAQKASVALAFIGQSALDIRKKLQRLEGLQEAELRDLVREAEKVYYRRETEEEKEQRKEKEREEREERRDRRQEKNLTKILAAVVEGKSSRERERDFRKIRSGPRQSGNLGNRTPLDKDQCAYCKEKGHWARNCPKKGNKGPKVLALEEDKDGRRGSDPLPEPRVTLKVEGQPVEFLVDTGAEHSVLLQPLGKLKEKKSWVMGATGQRQYPWTTRRTVDLGVGRVTHSFLVIPECPVPLLGRDLLTKMGAQISFEQGRPEVSVNNKPITVLTLQLDDEYRLYSPQVKPDQDIQSWLEQFPQAWAETAGMGLAKQVPPQVIQLKASATPVSVRQYPLSREAREGIWPHVQRLIQQGILVPVQSPWNTPLLPVRKPGTNDYRPVQDLREVNKRVQDIHPTVPNPYNLLSALPPERNWYTVLDLKDAFFCLRLHPTSQPLFAFEWRDPGTGRTGQLTWTRLPQGFKNSPTIFDEALHRDLANFKIQHPQVTLLQYVDDLLLAGATKQDCLEGTKALLLELSDLGYRASAKKAQICRREVTYLGYSLRGGQRWLTEARKKTVVQIPAPTTAKQVREFLGTAGFCRLWIPGFATLAAPLYPLTKEKGEFSWAPEHQKAFDAIKKALLSAPALALPDVTKPFTLYVDERKGVARGVLTQTLGPWRRPVAYLSKKLDPVASGWPVCLKAIAAVAILVKDADKLTLGQNITVIAPHALENIVRQPPDRWMTNARMTHYQSLLLTERVTFAPPAALNPATLLPEETDEPVTHDCHQLLIEETGVRKDLTDIPLTGEVLTWFTDGSSYVVEGKRMAGAAVVDGTRTIWASSLPEGTSAQKAELMALTQALRLAEGKSINIYTDSRYAFATAHVHGAIYKQRGLLTSAGREIKNKEEILSLLEALHLPKRLAIIHCPGHQKAKDLISRGNQMADRVAKQAAQAVNLLPIIETPKAPEPRRQYTLEDWQEIKKIDQFSETPEGTCYTSYGKEILPHKEGLEYVQQIHRLTHLGTKHLQQLVRTSPYHVLRLPGVADSVVKHCVPCQLVNANPSRIPPGKRLRGSHPGAHWEVDFTEVKPAKYGNKYLLVFVDTFSGWVEAYPTKKETSTVVAKKILEEIFPRFGIPKVIGSDNGPAFVAQVSQGLAKILGIDWKLHCAYRPQSSGQVERMNRTIKETLTKLTTETGINDWMALLPFVLFRVRNTPGQFGLTPYELLYGGPPPLVEIASVHSADVLLSQPLFSRLKALEWVRQRAWKQLREAYSGEGDLQVPHRFQVGDSVYVRRHRAGNLETRWKGPYLVLLTTPTAVKVERIPTWIHASHVKPAPPPDSGWKAEKTENPLKLRLHRVVPYSVNNSSSMHPTLSRRHLPIRGGKPKRLKIPLSFASIAWFLTLSITPQVNGKRLVDSPNSHKPLSLTWLLTDSGTGININSTQGEAPLGTWWPELYVCLRSVIPGLNDQATPPDVLRAYGFYVCPGPPNNEEYCGNPQDFFCKQWSCITSNDGNWKWPVSQQDRVSYSFVNNPTSYNQFNYGHGRWKDWQQRVQKDVRNKQISCHSLDLDYLKISFTEKGKQENIQKWVNGISWGIVYYGGSGRKKGSVLTIRLRIETQMEPPVAIGPNKGLAEQGPPIQEQRPSPNPSDYNTTSGSVPTEPNITIKTGAKLFSLIQGAFQALNSTTPEATSSCWLCLASGPPYYEGMARGGKFNVTKEHRDQCTWGSQNKLTLTEVSGKGTCIGMVPPSHQHLCNHTEAFNRTSESQYLVPGYDRWWACNTGLTPCVSTLVFNQTKDFCVMVQIVPRVYYYPEKAVLDKYDYRYNRPKREPISLTLAVMLGLGVAAGVGTGTAALITGPQQLEKGLSNLHRIVTEDLQALEKSVSNLEESLTSLSEVVLQNRRGLDLLFLKEGGLCVALKEECCFYVDHSGAIRDSMSKLRERLERRRREREADQGWFEGWFNRSPWMTTLLSALTGPLVVLLLLLTVGPCLINRFVAFVRERVSAVQIMVLRQQYQGLLSQGETDL</sequence>
<dbReference type="InterPro" id="IPR043128">
    <property type="entry name" value="Rev_trsase/Diguanyl_cyclase"/>
</dbReference>
<keyword evidence="16" id="KW-0548">Nucleotidyltransferase</keyword>
<evidence type="ECO:0000256" key="12">
    <source>
        <dbReference type="ARBA" id="ARBA00022581"/>
    </source>
</evidence>
<dbReference type="Gene3D" id="4.10.60.10">
    <property type="entry name" value="Zinc finger, CCHC-type"/>
    <property type="match status" value="1"/>
</dbReference>
<keyword evidence="7" id="KW-1168">Fusion of virus membrane with host membrane</keyword>
<keyword evidence="24" id="KW-1161">Viral attachment to host cell</keyword>
<name>Q9Q1X4_9GAMR</name>
<dbReference type="Pfam" id="PF18697">
    <property type="entry name" value="MLVIN_C"/>
    <property type="match status" value="1"/>
</dbReference>
<dbReference type="Gene3D" id="3.30.420.10">
    <property type="entry name" value="Ribonuclease H-like superfamily/Ribonuclease H"/>
    <property type="match status" value="2"/>
</dbReference>
<dbReference type="Pfam" id="PF02093">
    <property type="entry name" value="Gag_p30"/>
    <property type="match status" value="1"/>
</dbReference>
<dbReference type="InterPro" id="IPR036946">
    <property type="entry name" value="G_retro_matrix_sf"/>
</dbReference>
<dbReference type="GO" id="GO:0055036">
    <property type="term" value="C:virion membrane"/>
    <property type="evidence" value="ECO:0007669"/>
    <property type="project" value="UniProtKB-SubCell"/>
</dbReference>